<dbReference type="PANTHER" id="PTHR33751:SF9">
    <property type="entry name" value="CYTOCHROME C4"/>
    <property type="match status" value="1"/>
</dbReference>
<keyword evidence="7" id="KW-1133">Transmembrane helix</keyword>
<name>A0A368TXF1_9GAMM</name>
<dbReference type="EMBL" id="QPII01000008">
    <property type="protein sequence ID" value="RCV88907.1"/>
    <property type="molecule type" value="Genomic_DNA"/>
</dbReference>
<evidence type="ECO:0000256" key="7">
    <source>
        <dbReference type="SAM" id="Phobius"/>
    </source>
</evidence>
<evidence type="ECO:0000256" key="3">
    <source>
        <dbReference type="ARBA" id="ARBA00022723"/>
    </source>
</evidence>
<keyword evidence="5 6" id="KW-0408">Iron</keyword>
<gene>
    <name evidence="9" type="ORF">DU505_12440</name>
</gene>
<dbReference type="Proteomes" id="UP000252405">
    <property type="component" value="Unassembled WGS sequence"/>
</dbReference>
<dbReference type="SUPFAM" id="SSF46626">
    <property type="entry name" value="Cytochrome c"/>
    <property type="match status" value="1"/>
</dbReference>
<sequence>MAVPLIVSSARLVLTCIKGFFALGGYTDKNRIRPHEVDMHIVITALALSLVLSVAGATAATAAETASDAVDTAPQESTFLHGGDPARGAEMAKLCISCHGHQGRSVTSRYPSLAGMDETRIVEGMKSLRAGEKGHMMANMTRGLSDQDIADLAAYFSSLDP</sequence>
<evidence type="ECO:0000256" key="2">
    <source>
        <dbReference type="ARBA" id="ARBA00022617"/>
    </source>
</evidence>
<dbReference type="GO" id="GO:0020037">
    <property type="term" value="F:heme binding"/>
    <property type="evidence" value="ECO:0007669"/>
    <property type="project" value="InterPro"/>
</dbReference>
<keyword evidence="10" id="KW-1185">Reference proteome</keyword>
<keyword evidence="4" id="KW-0249">Electron transport</keyword>
<keyword evidence="2 6" id="KW-0349">Heme</keyword>
<comment type="caution">
    <text evidence="9">The sequence shown here is derived from an EMBL/GenBank/DDBJ whole genome shotgun (WGS) entry which is preliminary data.</text>
</comment>
<dbReference type="InterPro" id="IPR036909">
    <property type="entry name" value="Cyt_c-like_dom_sf"/>
</dbReference>
<reference evidence="9 10" key="1">
    <citation type="submission" date="2018-07" db="EMBL/GenBank/DDBJ databases">
        <title>Halomonas montanilacus sp. nov., isolated from Lake Pengyan on Tibetan Plateau.</title>
        <authorList>
            <person name="Lu H."/>
            <person name="Xing P."/>
            <person name="Wu Q."/>
        </authorList>
    </citation>
    <scope>NUCLEOTIDE SEQUENCE [LARGE SCALE GENOMIC DNA]</scope>
    <source>
        <strain evidence="9 10">PYC7W</strain>
    </source>
</reference>
<dbReference type="GO" id="GO:0009055">
    <property type="term" value="F:electron transfer activity"/>
    <property type="evidence" value="ECO:0007669"/>
    <property type="project" value="InterPro"/>
</dbReference>
<accession>A0A368TXF1</accession>
<feature type="transmembrane region" description="Helical" evidence="7">
    <location>
        <begin position="39"/>
        <end position="60"/>
    </location>
</feature>
<evidence type="ECO:0000256" key="5">
    <source>
        <dbReference type="ARBA" id="ARBA00023004"/>
    </source>
</evidence>
<dbReference type="PROSITE" id="PS51007">
    <property type="entry name" value="CYTC"/>
    <property type="match status" value="1"/>
</dbReference>
<keyword evidence="7" id="KW-0812">Transmembrane</keyword>
<evidence type="ECO:0000256" key="4">
    <source>
        <dbReference type="ARBA" id="ARBA00022982"/>
    </source>
</evidence>
<evidence type="ECO:0000259" key="8">
    <source>
        <dbReference type="PROSITE" id="PS51007"/>
    </source>
</evidence>
<dbReference type="PANTHER" id="PTHR33751">
    <property type="entry name" value="CBB3-TYPE CYTOCHROME C OXIDASE SUBUNIT FIXP"/>
    <property type="match status" value="1"/>
</dbReference>
<evidence type="ECO:0000313" key="9">
    <source>
        <dbReference type="EMBL" id="RCV88907.1"/>
    </source>
</evidence>
<evidence type="ECO:0000313" key="10">
    <source>
        <dbReference type="Proteomes" id="UP000252405"/>
    </source>
</evidence>
<keyword evidence="1" id="KW-0813">Transport</keyword>
<proteinExistence type="predicted"/>
<dbReference type="AlphaFoldDB" id="A0A368TXF1"/>
<keyword evidence="3 6" id="KW-0479">Metal-binding</keyword>
<evidence type="ECO:0000256" key="1">
    <source>
        <dbReference type="ARBA" id="ARBA00022448"/>
    </source>
</evidence>
<dbReference type="Gene3D" id="1.10.760.10">
    <property type="entry name" value="Cytochrome c-like domain"/>
    <property type="match status" value="1"/>
</dbReference>
<organism evidence="9 10">
    <name type="scientific">Billgrantia montanilacus</name>
    <dbReference type="NCBI Taxonomy" id="2282305"/>
    <lineage>
        <taxon>Bacteria</taxon>
        <taxon>Pseudomonadati</taxon>
        <taxon>Pseudomonadota</taxon>
        <taxon>Gammaproteobacteria</taxon>
        <taxon>Oceanospirillales</taxon>
        <taxon>Halomonadaceae</taxon>
        <taxon>Billgrantia</taxon>
    </lineage>
</organism>
<dbReference type="GO" id="GO:0046872">
    <property type="term" value="F:metal ion binding"/>
    <property type="evidence" value="ECO:0007669"/>
    <property type="project" value="UniProtKB-KW"/>
</dbReference>
<feature type="domain" description="Cytochrome c" evidence="8">
    <location>
        <begin position="83"/>
        <end position="160"/>
    </location>
</feature>
<dbReference type="OrthoDB" id="9796421at2"/>
<dbReference type="Pfam" id="PF00034">
    <property type="entry name" value="Cytochrom_C"/>
    <property type="match status" value="1"/>
</dbReference>
<dbReference type="InterPro" id="IPR009056">
    <property type="entry name" value="Cyt_c-like_dom"/>
</dbReference>
<dbReference type="InterPro" id="IPR050597">
    <property type="entry name" value="Cytochrome_c_Oxidase_Subunit"/>
</dbReference>
<evidence type="ECO:0000256" key="6">
    <source>
        <dbReference type="PROSITE-ProRule" id="PRU00433"/>
    </source>
</evidence>
<feature type="transmembrane region" description="Helical" evidence="7">
    <location>
        <begin position="6"/>
        <end position="27"/>
    </location>
</feature>
<keyword evidence="7" id="KW-0472">Membrane</keyword>
<protein>
    <recommendedName>
        <fullName evidence="8">Cytochrome c domain-containing protein</fullName>
    </recommendedName>
</protein>